<gene>
    <name evidence="1" type="ORF">KFK14_13915</name>
</gene>
<organism evidence="1 2">
    <name type="scientific">Sphingobium phenoxybenzoativorans</name>
    <dbReference type="NCBI Taxonomy" id="1592790"/>
    <lineage>
        <taxon>Bacteria</taxon>
        <taxon>Pseudomonadati</taxon>
        <taxon>Pseudomonadota</taxon>
        <taxon>Alphaproteobacteria</taxon>
        <taxon>Sphingomonadales</taxon>
        <taxon>Sphingomonadaceae</taxon>
        <taxon>Sphingobium</taxon>
    </lineage>
</organism>
<keyword evidence="2" id="KW-1185">Reference proteome</keyword>
<dbReference type="AlphaFoldDB" id="A0A975Q0E3"/>
<protein>
    <submittedName>
        <fullName evidence="1">Uncharacterized protein</fullName>
    </submittedName>
</protein>
<accession>A0A975Q0E3</accession>
<proteinExistence type="predicted"/>
<sequence length="107" mass="11460">MNSMTPQEREAFYDREIAPALLSLSRRCAQHGISFMALAEWAPGSVGRTVNMAPGHSDTLPLANKAVAVSGNTDAMIHALIKEGKKDGHSSIYLFELGVPFEGMAGD</sequence>
<reference evidence="1" key="1">
    <citation type="submission" date="2021-04" db="EMBL/GenBank/DDBJ databases">
        <title>Isolation of p-tert-butylphenol degrading bacteria Sphingobium phenoxybenzoativorans Tas13 from active sludge.</title>
        <authorList>
            <person name="Li Y."/>
        </authorList>
    </citation>
    <scope>NUCLEOTIDE SEQUENCE</scope>
    <source>
        <strain evidence="1">Tas13</strain>
    </source>
</reference>
<dbReference type="Proteomes" id="UP000681425">
    <property type="component" value="Chromosome"/>
</dbReference>
<dbReference type="KEGG" id="spph:KFK14_13915"/>
<dbReference type="EMBL" id="CP073910">
    <property type="protein sequence ID" value="QUT04227.1"/>
    <property type="molecule type" value="Genomic_DNA"/>
</dbReference>
<name>A0A975Q0E3_9SPHN</name>
<evidence type="ECO:0000313" key="2">
    <source>
        <dbReference type="Proteomes" id="UP000681425"/>
    </source>
</evidence>
<dbReference type="RefSeq" id="WP_212608083.1">
    <property type="nucleotide sequence ID" value="NZ_CP073910.1"/>
</dbReference>
<evidence type="ECO:0000313" key="1">
    <source>
        <dbReference type="EMBL" id="QUT04227.1"/>
    </source>
</evidence>